<evidence type="ECO:0000256" key="3">
    <source>
        <dbReference type="ARBA" id="ARBA00022840"/>
    </source>
</evidence>
<gene>
    <name evidence="5" type="ORF">FOB48_07325</name>
</gene>
<dbReference type="NCBIfam" id="TIGR02727">
    <property type="entry name" value="MTHFS_bact"/>
    <property type="match status" value="1"/>
</dbReference>
<keyword evidence="3 4" id="KW-0067">ATP-binding</keyword>
<dbReference type="SUPFAM" id="SSF100950">
    <property type="entry name" value="NagB/RpiA/CoA transferase-like"/>
    <property type="match status" value="1"/>
</dbReference>
<protein>
    <recommendedName>
        <fullName evidence="4">5-formyltetrahydrofolate cyclo-ligase</fullName>
        <ecNumber evidence="4">6.3.3.2</ecNumber>
    </recommendedName>
</protein>
<reference evidence="5 6" key="1">
    <citation type="submission" date="2019-09" db="EMBL/GenBank/DDBJ databases">
        <title>FDA dAtabase for Regulatory Grade micrObial Sequences (FDA-ARGOS): Supporting development and validation of Infectious Disease Dx tests.</title>
        <authorList>
            <person name="Sciortino C."/>
            <person name="Tallon L."/>
            <person name="Sadzewicz L."/>
            <person name="Vavikolanu K."/>
            <person name="Mehta A."/>
            <person name="Aluvathingal J."/>
            <person name="Nadendla S."/>
            <person name="Nandy P."/>
            <person name="Geyer C."/>
            <person name="Yan Y."/>
            <person name="Sichtig H."/>
        </authorList>
    </citation>
    <scope>NUCLEOTIDE SEQUENCE [LARGE SCALE GENOMIC DNA]</scope>
    <source>
        <strain evidence="5 6">FDAARGOS_640</strain>
    </source>
</reference>
<keyword evidence="2 4" id="KW-0547">Nucleotide-binding</keyword>
<comment type="catalytic activity">
    <reaction evidence="4">
        <text>(6S)-5-formyl-5,6,7,8-tetrahydrofolate + ATP = (6R)-5,10-methenyltetrahydrofolate + ADP + phosphate</text>
        <dbReference type="Rhea" id="RHEA:10488"/>
        <dbReference type="ChEBI" id="CHEBI:30616"/>
        <dbReference type="ChEBI" id="CHEBI:43474"/>
        <dbReference type="ChEBI" id="CHEBI:57455"/>
        <dbReference type="ChEBI" id="CHEBI:57457"/>
        <dbReference type="ChEBI" id="CHEBI:456216"/>
        <dbReference type="EC" id="6.3.3.2"/>
    </reaction>
</comment>
<dbReference type="EC" id="6.3.3.2" evidence="4"/>
<dbReference type="InterPro" id="IPR037171">
    <property type="entry name" value="NagB/RpiA_transferase-like"/>
</dbReference>
<dbReference type="PANTHER" id="PTHR23407:SF1">
    <property type="entry name" value="5-FORMYLTETRAHYDROFOLATE CYCLO-LIGASE"/>
    <property type="match status" value="1"/>
</dbReference>
<evidence type="ECO:0000256" key="1">
    <source>
        <dbReference type="ARBA" id="ARBA00010638"/>
    </source>
</evidence>
<dbReference type="InterPro" id="IPR024185">
    <property type="entry name" value="FTHF_cligase-like_sf"/>
</dbReference>
<sequence>MTGSLALVHARAGFRRSKAVFRTAPLWHDVSMNKTSTPATKRALRREILRARRETYVSETARESAARIRFHLEQSIDPWIEAAGRPFVIAGYSPVPAEASALTWLRRQARSGHTVILPTFEGELLGWRAWDGEEVLAPSEGAKFGSEPTGESFGTEGLARADLIITPAVAVDRSGTRLGHGKGYYDSALAHARPGTRVLTLIHETELLEFDALPREPHDVPIPEVLTESGLVSLNTRS</sequence>
<dbReference type="PANTHER" id="PTHR23407">
    <property type="entry name" value="ATPASE INHIBITOR/5-FORMYLTETRAHYDROFOLATE CYCLO-LIGASE"/>
    <property type="match status" value="1"/>
</dbReference>
<keyword evidence="5" id="KW-0436">Ligase</keyword>
<keyword evidence="4" id="KW-0460">Magnesium</keyword>
<dbReference type="Pfam" id="PF01812">
    <property type="entry name" value="5-FTHF_cyc-lig"/>
    <property type="match status" value="1"/>
</dbReference>
<comment type="similarity">
    <text evidence="1 4">Belongs to the 5-formyltetrahydrofolate cyclo-ligase family.</text>
</comment>
<name>A0ABX6A7K3_9MICO</name>
<accession>A0ABX6A7K3</accession>
<comment type="cofactor">
    <cofactor evidence="4">
        <name>Mg(2+)</name>
        <dbReference type="ChEBI" id="CHEBI:18420"/>
    </cofactor>
</comment>
<evidence type="ECO:0000256" key="4">
    <source>
        <dbReference type="RuleBase" id="RU361279"/>
    </source>
</evidence>
<evidence type="ECO:0000313" key="5">
    <source>
        <dbReference type="EMBL" id="QEU12125.1"/>
    </source>
</evidence>
<dbReference type="GO" id="GO:0030272">
    <property type="term" value="F:5-formyltetrahydrofolate cyclo-ligase activity"/>
    <property type="evidence" value="ECO:0007669"/>
    <property type="project" value="UniProtKB-EC"/>
</dbReference>
<proteinExistence type="inferred from homology"/>
<evidence type="ECO:0000256" key="2">
    <source>
        <dbReference type="ARBA" id="ARBA00022741"/>
    </source>
</evidence>
<dbReference type="Proteomes" id="UP000323865">
    <property type="component" value="Chromosome"/>
</dbReference>
<organism evidence="5 6">
    <name type="scientific">Dermabacter vaginalis</name>
    <dbReference type="NCBI Taxonomy" id="1630135"/>
    <lineage>
        <taxon>Bacteria</taxon>
        <taxon>Bacillati</taxon>
        <taxon>Actinomycetota</taxon>
        <taxon>Actinomycetes</taxon>
        <taxon>Micrococcales</taxon>
        <taxon>Dermabacteraceae</taxon>
        <taxon>Dermabacter</taxon>
    </lineage>
</organism>
<keyword evidence="6" id="KW-1185">Reference proteome</keyword>
<keyword evidence="4" id="KW-0479">Metal-binding</keyword>
<dbReference type="Gene3D" id="3.40.50.10420">
    <property type="entry name" value="NagB/RpiA/CoA transferase-like"/>
    <property type="match status" value="1"/>
</dbReference>
<evidence type="ECO:0000313" key="6">
    <source>
        <dbReference type="Proteomes" id="UP000323865"/>
    </source>
</evidence>
<dbReference type="EMBL" id="CP044108">
    <property type="protein sequence ID" value="QEU12125.1"/>
    <property type="molecule type" value="Genomic_DNA"/>
</dbReference>
<dbReference type="InterPro" id="IPR002698">
    <property type="entry name" value="FTHF_cligase"/>
</dbReference>